<evidence type="ECO:0000313" key="3">
    <source>
        <dbReference type="EMBL" id="MBB5626801.1"/>
    </source>
</evidence>
<dbReference type="EMBL" id="JACHBR010000001">
    <property type="protein sequence ID" value="MBB5626801.1"/>
    <property type="molecule type" value="Genomic_DNA"/>
</dbReference>
<evidence type="ECO:0000256" key="1">
    <source>
        <dbReference type="SAM" id="Phobius"/>
    </source>
</evidence>
<dbReference type="Proteomes" id="UP000588112">
    <property type="component" value="Unassembled WGS sequence"/>
</dbReference>
<dbReference type="InterPro" id="IPR006976">
    <property type="entry name" value="VanZ-like"/>
</dbReference>
<dbReference type="RefSeq" id="WP_204070771.1">
    <property type="nucleotide sequence ID" value="NZ_BOOS01000079.1"/>
</dbReference>
<evidence type="ECO:0000313" key="4">
    <source>
        <dbReference type="Proteomes" id="UP000588112"/>
    </source>
</evidence>
<keyword evidence="1" id="KW-0472">Membrane</keyword>
<accession>A0A7W8Z3M8</accession>
<keyword evidence="1" id="KW-0812">Transmembrane</keyword>
<feature type="transmembrane region" description="Helical" evidence="1">
    <location>
        <begin position="97"/>
        <end position="118"/>
    </location>
</feature>
<feature type="transmembrane region" description="Helical" evidence="1">
    <location>
        <begin position="25"/>
        <end position="43"/>
    </location>
</feature>
<gene>
    <name evidence="3" type="ORF">BJ981_002500</name>
</gene>
<dbReference type="PANTHER" id="PTHR36834">
    <property type="entry name" value="MEMBRANE PROTEIN-RELATED"/>
    <property type="match status" value="1"/>
</dbReference>
<dbReference type="PANTHER" id="PTHR36834:SF1">
    <property type="entry name" value="INTEGRAL MEMBRANE PROTEIN"/>
    <property type="match status" value="1"/>
</dbReference>
<feature type="domain" description="VanZ-like" evidence="2">
    <location>
        <begin position="41"/>
        <end position="143"/>
    </location>
</feature>
<evidence type="ECO:0000259" key="2">
    <source>
        <dbReference type="Pfam" id="PF04892"/>
    </source>
</evidence>
<proteinExistence type="predicted"/>
<comment type="caution">
    <text evidence="3">The sequence shown here is derived from an EMBL/GenBank/DDBJ whole genome shotgun (WGS) entry which is preliminary data.</text>
</comment>
<keyword evidence="4" id="KW-1185">Reference proteome</keyword>
<keyword evidence="1" id="KW-1133">Transmembrane helix</keyword>
<protein>
    <submittedName>
        <fullName evidence="3">Glycopeptide antibiotics resistance protein</fullName>
    </submittedName>
</protein>
<dbReference type="InterPro" id="IPR053150">
    <property type="entry name" value="Teicoplanin_resist-assoc"/>
</dbReference>
<dbReference type="Pfam" id="PF04892">
    <property type="entry name" value="VanZ"/>
    <property type="match status" value="1"/>
</dbReference>
<organism evidence="3 4">
    <name type="scientific">Sphaerisporangium krabiense</name>
    <dbReference type="NCBI Taxonomy" id="763782"/>
    <lineage>
        <taxon>Bacteria</taxon>
        <taxon>Bacillati</taxon>
        <taxon>Actinomycetota</taxon>
        <taxon>Actinomycetes</taxon>
        <taxon>Streptosporangiales</taxon>
        <taxon>Streptosporangiaceae</taxon>
        <taxon>Sphaerisporangium</taxon>
    </lineage>
</organism>
<feature type="transmembrane region" description="Helical" evidence="1">
    <location>
        <begin position="70"/>
        <end position="90"/>
    </location>
</feature>
<name>A0A7W8Z3M8_9ACTN</name>
<sequence length="159" mass="16574">MPALLAYGVAVLRARRGDPHPYRTAYAEVFAVAGTIPWLWMILTPGRASGVTLLPFSDLAELATAPPGTVSAQVGGNLLVFASLGALLPVRSSRFAGVWRVTLLAAALSVTVEVAQYVLDLGRVSSTDDVLLNSAGAALASLATLRWHARPAVAESGPR</sequence>
<dbReference type="AlphaFoldDB" id="A0A7W8Z3M8"/>
<reference evidence="3 4" key="1">
    <citation type="submission" date="2020-08" db="EMBL/GenBank/DDBJ databases">
        <title>Sequencing the genomes of 1000 actinobacteria strains.</title>
        <authorList>
            <person name="Klenk H.-P."/>
        </authorList>
    </citation>
    <scope>NUCLEOTIDE SEQUENCE [LARGE SCALE GENOMIC DNA]</scope>
    <source>
        <strain evidence="3 4">DSM 45790</strain>
    </source>
</reference>